<comment type="caution">
    <text evidence="1">The sequence shown here is derived from an EMBL/GenBank/DDBJ whole genome shotgun (WGS) entry which is preliminary data.</text>
</comment>
<organism evidence="1 2">
    <name type="scientific">Endocarpon pusillum</name>
    <dbReference type="NCBI Taxonomy" id="364733"/>
    <lineage>
        <taxon>Eukaryota</taxon>
        <taxon>Fungi</taxon>
        <taxon>Dikarya</taxon>
        <taxon>Ascomycota</taxon>
        <taxon>Pezizomycotina</taxon>
        <taxon>Eurotiomycetes</taxon>
        <taxon>Chaetothyriomycetidae</taxon>
        <taxon>Verrucariales</taxon>
        <taxon>Verrucariaceae</taxon>
        <taxon>Endocarpon</taxon>
    </lineage>
</organism>
<sequence length="50" mass="5805">MYDTSLGNAKLVNSSAEEENHSIFLQQMPYATSRVEEWQQQNERNDMARG</sequence>
<keyword evidence="2" id="KW-1185">Reference proteome</keyword>
<dbReference type="AlphaFoldDB" id="A0A8H7AIR2"/>
<protein>
    <submittedName>
        <fullName evidence="1">Uncharacterized protein</fullName>
    </submittedName>
</protein>
<dbReference type="EMBL" id="JAACFV010000058">
    <property type="protein sequence ID" value="KAF7508144.1"/>
    <property type="molecule type" value="Genomic_DNA"/>
</dbReference>
<evidence type="ECO:0000313" key="1">
    <source>
        <dbReference type="EMBL" id="KAF7508144.1"/>
    </source>
</evidence>
<evidence type="ECO:0000313" key="2">
    <source>
        <dbReference type="Proteomes" id="UP000606974"/>
    </source>
</evidence>
<dbReference type="Proteomes" id="UP000606974">
    <property type="component" value="Unassembled WGS sequence"/>
</dbReference>
<proteinExistence type="predicted"/>
<gene>
    <name evidence="1" type="ORF">GJ744_009585</name>
</gene>
<name>A0A8H7AIR2_9EURO</name>
<reference evidence="1" key="1">
    <citation type="submission" date="2020-02" db="EMBL/GenBank/DDBJ databases">
        <authorList>
            <person name="Palmer J.M."/>
        </authorList>
    </citation>
    <scope>NUCLEOTIDE SEQUENCE</scope>
    <source>
        <strain evidence="1">EPUS1.4</strain>
        <tissue evidence="1">Thallus</tissue>
    </source>
</reference>
<accession>A0A8H7AIR2</accession>